<name>A0A4Y7JK12_PAPSO</name>
<dbReference type="EMBL" id="CM010719">
    <property type="protein sequence ID" value="RZC60301.1"/>
    <property type="molecule type" value="Genomic_DNA"/>
</dbReference>
<evidence type="ECO:0000313" key="2">
    <source>
        <dbReference type="Proteomes" id="UP000316621"/>
    </source>
</evidence>
<proteinExistence type="predicted"/>
<organism evidence="1 2">
    <name type="scientific">Papaver somniferum</name>
    <name type="common">Opium poppy</name>
    <dbReference type="NCBI Taxonomy" id="3469"/>
    <lineage>
        <taxon>Eukaryota</taxon>
        <taxon>Viridiplantae</taxon>
        <taxon>Streptophyta</taxon>
        <taxon>Embryophyta</taxon>
        <taxon>Tracheophyta</taxon>
        <taxon>Spermatophyta</taxon>
        <taxon>Magnoliopsida</taxon>
        <taxon>Ranunculales</taxon>
        <taxon>Papaveraceae</taxon>
        <taxon>Papaveroideae</taxon>
        <taxon>Papaver</taxon>
    </lineage>
</organism>
<evidence type="ECO:0000313" key="1">
    <source>
        <dbReference type="EMBL" id="RZC60301.1"/>
    </source>
</evidence>
<dbReference type="Proteomes" id="UP000316621">
    <property type="component" value="Chromosome 5"/>
</dbReference>
<protein>
    <submittedName>
        <fullName evidence="1">Uncharacterized protein</fullName>
    </submittedName>
</protein>
<reference evidence="1 2" key="1">
    <citation type="journal article" date="2018" name="Science">
        <title>The opium poppy genome and morphinan production.</title>
        <authorList>
            <person name="Guo L."/>
            <person name="Winzer T."/>
            <person name="Yang X."/>
            <person name="Li Y."/>
            <person name="Ning Z."/>
            <person name="He Z."/>
            <person name="Teodor R."/>
            <person name="Lu Y."/>
            <person name="Bowser T.A."/>
            <person name="Graham I.A."/>
            <person name="Ye K."/>
        </authorList>
    </citation>
    <scope>NUCLEOTIDE SEQUENCE [LARGE SCALE GENOMIC DNA]</scope>
    <source>
        <strain evidence="2">cv. HN1</strain>
        <tissue evidence="1">Leaves</tissue>
    </source>
</reference>
<dbReference type="AlphaFoldDB" id="A0A4Y7JK12"/>
<dbReference type="Gramene" id="RZC60301">
    <property type="protein sequence ID" value="RZC60301"/>
    <property type="gene ID" value="C5167_022057"/>
</dbReference>
<gene>
    <name evidence="1" type="ORF">C5167_022057</name>
</gene>
<sequence>MESNLNEIFFKKANNSHTDVSFHKLKTQTHLEICPHASKKNRRWKSTLKYKLEKLNSDTWTVDSYQNRTASIDFVDEAVRNEQMHVGAVEFTELGIGPDSHLMAVELGPHFQTDIVRGVEGYIATAYKQIERAALNRLPRLRWEKGWEYPETPWHTGLFELGKKKRLSHILCYGNLSLHEEMNLVLHRKNELAFVHEMGVEKNHGYELNRLKIRNPFVVPEMVMRWRK</sequence>
<accession>A0A4Y7JK12</accession>
<keyword evidence="2" id="KW-1185">Reference proteome</keyword>